<reference evidence="1" key="1">
    <citation type="journal article" date="2015" name="Nature">
        <title>Complex archaea that bridge the gap between prokaryotes and eukaryotes.</title>
        <authorList>
            <person name="Spang A."/>
            <person name="Saw J.H."/>
            <person name="Jorgensen S.L."/>
            <person name="Zaremba-Niedzwiedzka K."/>
            <person name="Martijn J."/>
            <person name="Lind A.E."/>
            <person name="van Eijk R."/>
            <person name="Schleper C."/>
            <person name="Guy L."/>
            <person name="Ettema T.J."/>
        </authorList>
    </citation>
    <scope>NUCLEOTIDE SEQUENCE</scope>
</reference>
<protein>
    <submittedName>
        <fullName evidence="1">Uncharacterized protein</fullName>
    </submittedName>
</protein>
<dbReference type="AlphaFoldDB" id="A0A0F9AFJ0"/>
<name>A0A0F9AFJ0_9ZZZZ</name>
<accession>A0A0F9AFJ0</accession>
<feature type="non-terminal residue" evidence="1">
    <location>
        <position position="1"/>
    </location>
</feature>
<proteinExistence type="predicted"/>
<comment type="caution">
    <text evidence="1">The sequence shown here is derived from an EMBL/GenBank/DDBJ whole genome shotgun (WGS) entry which is preliminary data.</text>
</comment>
<evidence type="ECO:0000313" key="1">
    <source>
        <dbReference type="EMBL" id="KKL08185.1"/>
    </source>
</evidence>
<organism evidence="1">
    <name type="scientific">marine sediment metagenome</name>
    <dbReference type="NCBI Taxonomy" id="412755"/>
    <lineage>
        <taxon>unclassified sequences</taxon>
        <taxon>metagenomes</taxon>
        <taxon>ecological metagenomes</taxon>
    </lineage>
</organism>
<gene>
    <name evidence="1" type="ORF">LCGC14_2578400</name>
</gene>
<sequence>RKELLAHVGPGLRAQIEAERELFRGIE</sequence>
<dbReference type="EMBL" id="LAZR01042983">
    <property type="protein sequence ID" value="KKL08185.1"/>
    <property type="molecule type" value="Genomic_DNA"/>
</dbReference>